<dbReference type="InterPro" id="IPR025517">
    <property type="entry name" value="DUF4405"/>
</dbReference>
<evidence type="ECO:0000313" key="4">
    <source>
        <dbReference type="Proteomes" id="UP001198220"/>
    </source>
</evidence>
<dbReference type="EMBL" id="JAJEPS010000001">
    <property type="protein sequence ID" value="MCC2125045.1"/>
    <property type="molecule type" value="Genomic_DNA"/>
</dbReference>
<protein>
    <submittedName>
        <fullName evidence="3">DUF4405 domain-containing protein</fullName>
    </submittedName>
</protein>
<evidence type="ECO:0000259" key="2">
    <source>
        <dbReference type="Pfam" id="PF14358"/>
    </source>
</evidence>
<feature type="transmembrane region" description="Helical" evidence="1">
    <location>
        <begin position="150"/>
        <end position="171"/>
    </location>
</feature>
<dbReference type="Pfam" id="PF14358">
    <property type="entry name" value="DUF4405"/>
    <property type="match status" value="1"/>
</dbReference>
<feature type="domain" description="Flavinylation-associated cytochrome" evidence="2">
    <location>
        <begin position="76"/>
        <end position="131"/>
    </location>
</feature>
<name>A0AAE3DAF5_9FIRM</name>
<feature type="transmembrane region" description="Helical" evidence="1">
    <location>
        <begin position="111"/>
        <end position="129"/>
    </location>
</feature>
<reference evidence="3 4" key="1">
    <citation type="submission" date="2021-10" db="EMBL/GenBank/DDBJ databases">
        <title>Anaerobic single-cell dispensing facilitates the cultivation of human gut bacteria.</title>
        <authorList>
            <person name="Afrizal A."/>
        </authorList>
    </citation>
    <scope>NUCLEOTIDE SEQUENCE [LARGE SCALE GENOMIC DNA]</scope>
    <source>
        <strain evidence="3 4">CLA-AA-H276</strain>
    </source>
</reference>
<keyword evidence="4" id="KW-1185">Reference proteome</keyword>
<accession>A0AAE3DAF5</accession>
<evidence type="ECO:0000313" key="3">
    <source>
        <dbReference type="EMBL" id="MCC2125045.1"/>
    </source>
</evidence>
<dbReference type="SUPFAM" id="SSF81342">
    <property type="entry name" value="Transmembrane di-heme cytochromes"/>
    <property type="match status" value="1"/>
</dbReference>
<dbReference type="InterPro" id="IPR016174">
    <property type="entry name" value="Di-haem_cyt_TM"/>
</dbReference>
<feature type="transmembrane region" description="Helical" evidence="1">
    <location>
        <begin position="71"/>
        <end position="91"/>
    </location>
</feature>
<feature type="transmembrane region" description="Helical" evidence="1">
    <location>
        <begin position="191"/>
        <end position="216"/>
    </location>
</feature>
<keyword evidence="1" id="KW-0472">Membrane</keyword>
<feature type="transmembrane region" description="Helical" evidence="1">
    <location>
        <begin position="34"/>
        <end position="50"/>
    </location>
</feature>
<keyword evidence="1" id="KW-1133">Transmembrane helix</keyword>
<dbReference type="AlphaFoldDB" id="A0AAE3DAF5"/>
<proteinExistence type="predicted"/>
<organism evidence="3 4">
    <name type="scientific">Hominiventricola filiformis</name>
    <dbReference type="NCBI Taxonomy" id="2885352"/>
    <lineage>
        <taxon>Bacteria</taxon>
        <taxon>Bacillati</taxon>
        <taxon>Bacillota</taxon>
        <taxon>Clostridia</taxon>
        <taxon>Lachnospirales</taxon>
        <taxon>Lachnospiraceae</taxon>
        <taxon>Hominiventricola</taxon>
    </lineage>
</organism>
<gene>
    <name evidence="3" type="ORF">LKD36_02495</name>
</gene>
<dbReference type="GO" id="GO:0016020">
    <property type="term" value="C:membrane"/>
    <property type="evidence" value="ECO:0007669"/>
    <property type="project" value="InterPro"/>
</dbReference>
<comment type="caution">
    <text evidence="3">The sequence shown here is derived from an EMBL/GenBank/DDBJ whole genome shotgun (WGS) entry which is preliminary data.</text>
</comment>
<dbReference type="Proteomes" id="UP001198220">
    <property type="component" value="Unassembled WGS sequence"/>
</dbReference>
<feature type="transmembrane region" description="Helical" evidence="1">
    <location>
        <begin position="9"/>
        <end position="28"/>
    </location>
</feature>
<dbReference type="RefSeq" id="WP_308458526.1">
    <property type="nucleotide sequence ID" value="NZ_JAJEPS010000001.1"/>
</dbReference>
<sequence length="225" mass="25936">MKPTLKIKIAVDAAMSVSMLLLMAYGLVGEAAHEWIGMGMFALFVAHHVLNRRWINAVPRGRYTPLRIVQTALAGLILLCMVGSMISGIVLSRHVFAFFPKHGGYELAQQVHILCAYWGFICMSLHLGFHWSMMLAMARKYLQPSSMRTWSLRLIGWFWAAYGTFAFRHRGVSLYLLLRSHFVFYDYTEPVLIFLIDYLSVMVMFVLIGYLISMLLKWLPTFYLH</sequence>
<keyword evidence="1" id="KW-0812">Transmembrane</keyword>
<dbReference type="GO" id="GO:0022904">
    <property type="term" value="P:respiratory electron transport chain"/>
    <property type="evidence" value="ECO:0007669"/>
    <property type="project" value="InterPro"/>
</dbReference>
<evidence type="ECO:0000256" key="1">
    <source>
        <dbReference type="SAM" id="Phobius"/>
    </source>
</evidence>